<comment type="caution">
    <text evidence="20">The sequence shown here is derived from an EMBL/GenBank/DDBJ whole genome shotgun (WGS) entry which is preliminary data.</text>
</comment>
<dbReference type="NCBIfam" id="TIGR01893">
    <property type="entry name" value="aa-his-dipept"/>
    <property type="match status" value="1"/>
</dbReference>
<dbReference type="Pfam" id="PF01546">
    <property type="entry name" value="Peptidase_M20"/>
    <property type="match status" value="1"/>
</dbReference>
<gene>
    <name evidence="20" type="ORF">HKX40_06660</name>
</gene>
<evidence type="ECO:0000256" key="18">
    <source>
        <dbReference type="ARBA" id="ARBA00078074"/>
    </source>
</evidence>
<evidence type="ECO:0000256" key="14">
    <source>
        <dbReference type="ARBA" id="ARBA00071271"/>
    </source>
</evidence>
<dbReference type="PRINTS" id="PR00934">
    <property type="entry name" value="XHISDIPTASE"/>
</dbReference>
<comment type="cofactor">
    <cofactor evidence="2">
        <name>Zn(2+)</name>
        <dbReference type="ChEBI" id="CHEBI:29105"/>
    </cofactor>
</comment>
<evidence type="ECO:0000256" key="1">
    <source>
        <dbReference type="ARBA" id="ARBA00001941"/>
    </source>
</evidence>
<dbReference type="Pfam" id="PF07687">
    <property type="entry name" value="M20_dimer"/>
    <property type="match status" value="1"/>
</dbReference>
<comment type="cofactor">
    <cofactor evidence="1">
        <name>Co(2+)</name>
        <dbReference type="ChEBI" id="CHEBI:48828"/>
    </cofactor>
</comment>
<organism evidence="20 21">
    <name type="scientific">Pelistega europaea</name>
    <dbReference type="NCBI Taxonomy" id="106147"/>
    <lineage>
        <taxon>Bacteria</taxon>
        <taxon>Pseudomonadati</taxon>
        <taxon>Pseudomonadota</taxon>
        <taxon>Betaproteobacteria</taxon>
        <taxon>Burkholderiales</taxon>
        <taxon>Alcaligenaceae</taxon>
        <taxon>Pelistega</taxon>
    </lineage>
</organism>
<dbReference type="PIRSF" id="PIRSF016599">
    <property type="entry name" value="Xaa-His_dipept"/>
    <property type="match status" value="1"/>
</dbReference>
<keyword evidence="21" id="KW-1185">Reference proteome</keyword>
<evidence type="ECO:0000256" key="15">
    <source>
        <dbReference type="ARBA" id="ARBA00075285"/>
    </source>
</evidence>
<evidence type="ECO:0000256" key="6">
    <source>
        <dbReference type="ARBA" id="ARBA00022833"/>
    </source>
</evidence>
<dbReference type="InterPro" id="IPR002933">
    <property type="entry name" value="Peptidase_M20"/>
</dbReference>
<comment type="similarity">
    <text evidence="13">Belongs to the peptidase M20C family.</text>
</comment>
<keyword evidence="4" id="KW-0479">Metal-binding</keyword>
<keyword evidence="9" id="KW-0170">Cobalt</keyword>
<dbReference type="EC" id="3.4.13.18" evidence="11"/>
<dbReference type="GO" id="GO:0005829">
    <property type="term" value="C:cytosol"/>
    <property type="evidence" value="ECO:0007669"/>
    <property type="project" value="TreeGrafter"/>
</dbReference>
<reference evidence="20 21" key="1">
    <citation type="submission" date="2020-05" db="EMBL/GenBank/DDBJ databases">
        <authorList>
            <person name="Niu N."/>
        </authorList>
    </citation>
    <scope>NUCLEOTIDE SEQUENCE [LARGE SCALE GENOMIC DNA]</scope>
    <source>
        <strain evidence="20 21">LMG10982</strain>
    </source>
</reference>
<keyword evidence="3" id="KW-0645">Protease</keyword>
<evidence type="ECO:0000256" key="12">
    <source>
        <dbReference type="ARBA" id="ARBA00044252"/>
    </source>
</evidence>
<dbReference type="CDD" id="cd03890">
    <property type="entry name" value="M20_pepD"/>
    <property type="match status" value="1"/>
</dbReference>
<evidence type="ECO:0000256" key="4">
    <source>
        <dbReference type="ARBA" id="ARBA00022723"/>
    </source>
</evidence>
<dbReference type="InterPro" id="IPR011650">
    <property type="entry name" value="Peptidase_M20_dimer"/>
</dbReference>
<dbReference type="GO" id="GO:0070573">
    <property type="term" value="F:metallodipeptidase activity"/>
    <property type="evidence" value="ECO:0007669"/>
    <property type="project" value="TreeGrafter"/>
</dbReference>
<evidence type="ECO:0000256" key="16">
    <source>
        <dbReference type="ARBA" id="ARBA00076004"/>
    </source>
</evidence>
<proteinExistence type="inferred from homology"/>
<keyword evidence="7" id="KW-0224">Dipeptidase</keyword>
<evidence type="ECO:0000313" key="21">
    <source>
        <dbReference type="Proteomes" id="UP000541421"/>
    </source>
</evidence>
<dbReference type="FunFam" id="3.40.630.10:FF:000018">
    <property type="entry name" value="Aminoacyl-histidine dipeptidase PepD"/>
    <property type="match status" value="1"/>
</dbReference>
<evidence type="ECO:0000256" key="17">
    <source>
        <dbReference type="ARBA" id="ARBA00077688"/>
    </source>
</evidence>
<evidence type="ECO:0000256" key="8">
    <source>
        <dbReference type="ARBA" id="ARBA00023049"/>
    </source>
</evidence>
<evidence type="ECO:0000256" key="3">
    <source>
        <dbReference type="ARBA" id="ARBA00022670"/>
    </source>
</evidence>
<dbReference type="EMBL" id="JABGBO010000006">
    <property type="protein sequence ID" value="NOL49814.1"/>
    <property type="molecule type" value="Genomic_DNA"/>
</dbReference>
<name>A0A7Y4P6D6_9BURK</name>
<dbReference type="AlphaFoldDB" id="A0A7Y4P6D6"/>
<evidence type="ECO:0000256" key="11">
    <source>
        <dbReference type="ARBA" id="ARBA00038976"/>
    </source>
</evidence>
<evidence type="ECO:0000256" key="5">
    <source>
        <dbReference type="ARBA" id="ARBA00022801"/>
    </source>
</evidence>
<accession>A0A7Y4P6D6</accession>
<evidence type="ECO:0000256" key="9">
    <source>
        <dbReference type="ARBA" id="ARBA00023285"/>
    </source>
</evidence>
<evidence type="ECO:0000313" key="20">
    <source>
        <dbReference type="EMBL" id="NOL49814.1"/>
    </source>
</evidence>
<evidence type="ECO:0000256" key="13">
    <source>
        <dbReference type="ARBA" id="ARBA00061423"/>
    </source>
</evidence>
<protein>
    <recommendedName>
        <fullName evidence="14">Cytosol non-specific dipeptidase</fullName>
        <ecNumber evidence="11">3.4.13.18</ecNumber>
    </recommendedName>
    <alternativeName>
        <fullName evidence="17">Aminoacyl-histidine dipeptidase</fullName>
    </alternativeName>
    <alternativeName>
        <fullName evidence="16">Beta-alanyl-histidine dipeptidase</fullName>
    </alternativeName>
    <alternativeName>
        <fullName evidence="15">Carnosinase</fullName>
    </alternativeName>
    <alternativeName>
        <fullName evidence="12">Peptidase D</fullName>
    </alternativeName>
    <alternativeName>
        <fullName evidence="18">Xaa-His dipeptidase</fullName>
    </alternativeName>
</protein>
<dbReference type="InterPro" id="IPR001160">
    <property type="entry name" value="Peptidase_M20C"/>
</dbReference>
<sequence>MIMSEISSLAPQAVWQWFDAICAIPHPTYHEAALRNFIMQKAQERGLFVKRDDFGNILIKKPATVGLEQAPRVAIQAHIDMVAQKGVSSTHNFETDPIKPHIKDGWIFADDTTLGADNGIGAAMGLAVIFSDDIPHPALDLILTVEEEIGMGGARSVPAEWLDAPYLINLDSEDEGILFAGCAGGRDINFFLDFSTTAVTGYTYEIEVSGLKGGHSGIDINSGRANANLVLARVLDNLFTRHVFHLADIKGGNLRNVITREAHAVIVSPQGLDANVLAQITTVIAEELKSVEHNLVIKISPHETLAQACSVENTRKIIDFIRAVPNGVLRMSDDFAGVVETSSSMGVLLVKDGKLHIRCLMRSLLETPKDDVLSRMQSLARLSQVEVSFDADYPGWKPEPNSVLLNKCRTLFTQFYGKEPTIEVMHAGLECGILKGQAPAMEMISFGPNIRAAHSPKECVEIASVEKCWHVFCALLASFNA</sequence>
<feature type="domain" description="Peptidase M20 dimerisation" evidence="19">
    <location>
        <begin position="207"/>
        <end position="269"/>
    </location>
</feature>
<evidence type="ECO:0000256" key="2">
    <source>
        <dbReference type="ARBA" id="ARBA00001947"/>
    </source>
</evidence>
<evidence type="ECO:0000256" key="7">
    <source>
        <dbReference type="ARBA" id="ARBA00022997"/>
    </source>
</evidence>
<dbReference type="GO" id="GO:0046872">
    <property type="term" value="F:metal ion binding"/>
    <property type="evidence" value="ECO:0007669"/>
    <property type="project" value="UniProtKB-KW"/>
</dbReference>
<dbReference type="FunFam" id="3.40.630.10:FF:000015">
    <property type="entry name" value="Aminoacyl-histidine dipeptidase PepD"/>
    <property type="match status" value="1"/>
</dbReference>
<dbReference type="GO" id="GO:0006508">
    <property type="term" value="P:proteolysis"/>
    <property type="evidence" value="ECO:0007669"/>
    <property type="project" value="UniProtKB-KW"/>
</dbReference>
<dbReference type="SUPFAM" id="SSF53187">
    <property type="entry name" value="Zn-dependent exopeptidases"/>
    <property type="match status" value="1"/>
</dbReference>
<keyword evidence="8" id="KW-0482">Metalloprotease</keyword>
<comment type="catalytic activity">
    <reaction evidence="10">
        <text>Hydrolysis of dipeptides, preferentially hydrophobic dipeptides including prolyl amino acids.</text>
        <dbReference type="EC" id="3.4.13.18"/>
    </reaction>
</comment>
<dbReference type="PANTHER" id="PTHR43501">
    <property type="entry name" value="CYTOSOL NON-SPECIFIC DIPEPTIDASE"/>
    <property type="match status" value="1"/>
</dbReference>
<dbReference type="PANTHER" id="PTHR43501:SF1">
    <property type="entry name" value="CYTOSOL NON-SPECIFIC DIPEPTIDASE"/>
    <property type="match status" value="1"/>
</dbReference>
<dbReference type="Proteomes" id="UP000541421">
    <property type="component" value="Unassembled WGS sequence"/>
</dbReference>
<evidence type="ECO:0000259" key="19">
    <source>
        <dbReference type="Pfam" id="PF07687"/>
    </source>
</evidence>
<keyword evidence="6" id="KW-0862">Zinc</keyword>
<dbReference type="Gene3D" id="3.40.630.10">
    <property type="entry name" value="Zn peptidases"/>
    <property type="match status" value="2"/>
</dbReference>
<evidence type="ECO:0000256" key="10">
    <source>
        <dbReference type="ARBA" id="ARBA00036421"/>
    </source>
</evidence>
<keyword evidence="5" id="KW-0378">Hydrolase</keyword>